<proteinExistence type="predicted"/>
<accession>A0A2V4NG17</accession>
<keyword evidence="2" id="KW-1185">Reference proteome</keyword>
<dbReference type="Proteomes" id="UP000248012">
    <property type="component" value="Unassembled WGS sequence"/>
</dbReference>
<reference evidence="1 2" key="1">
    <citation type="submission" date="2018-05" db="EMBL/GenBank/DDBJ databases">
        <title>Oceanovita maritima gen. nov., sp. nov., a marine bacterium in the family Rhodobacteraceae isolated from surface seawater of Lundu port Xiamen, China.</title>
        <authorList>
            <person name="Hetharua B.H."/>
            <person name="Min D."/>
            <person name="Liao H."/>
            <person name="Tian Y."/>
        </authorList>
    </citation>
    <scope>NUCLEOTIDE SEQUENCE [LARGE SCALE GENOMIC DNA]</scope>
    <source>
        <strain evidence="1 2">FSX-11</strain>
    </source>
</reference>
<dbReference type="AlphaFoldDB" id="A0A2V4NG17"/>
<name>A0A2V4NG17_9RHOB</name>
<protein>
    <submittedName>
        <fullName evidence="1">Uncharacterized protein</fullName>
    </submittedName>
</protein>
<gene>
    <name evidence="1" type="ORF">DI396_02500</name>
</gene>
<evidence type="ECO:0000313" key="2">
    <source>
        <dbReference type="Proteomes" id="UP000248012"/>
    </source>
</evidence>
<sequence>MGRLDASPIHMQSGFDFRHAFLLSPNIPAGGKKLCCAGSAFGSLRRGYLLKIESARIYDLVPMMRFAWFAVQAGTPMAVKVESALLRFSCGSQRGAVFARNGLPSRGLG</sequence>
<evidence type="ECO:0000313" key="1">
    <source>
        <dbReference type="EMBL" id="PYC48960.1"/>
    </source>
</evidence>
<organism evidence="1 2">
    <name type="scientific">Litorivita pollutaquae</name>
    <dbReference type="NCBI Taxonomy" id="2200892"/>
    <lineage>
        <taxon>Bacteria</taxon>
        <taxon>Pseudomonadati</taxon>
        <taxon>Pseudomonadota</taxon>
        <taxon>Alphaproteobacteria</taxon>
        <taxon>Rhodobacterales</taxon>
        <taxon>Paracoccaceae</taxon>
        <taxon>Litorivita</taxon>
    </lineage>
</organism>
<comment type="caution">
    <text evidence="1">The sequence shown here is derived from an EMBL/GenBank/DDBJ whole genome shotgun (WGS) entry which is preliminary data.</text>
</comment>
<dbReference type="EMBL" id="QFVT01000002">
    <property type="protein sequence ID" value="PYC48960.1"/>
    <property type="molecule type" value="Genomic_DNA"/>
</dbReference>